<evidence type="ECO:0000313" key="6">
    <source>
        <dbReference type="Proteomes" id="UP000324288"/>
    </source>
</evidence>
<keyword evidence="1 5" id="KW-0808">Transferase</keyword>
<reference evidence="5 6" key="1">
    <citation type="submission" date="2019-04" db="EMBL/GenBank/DDBJ databases">
        <authorList>
            <person name="Seth-Smith MB H."/>
            <person name="Seth-Smith H."/>
        </authorList>
    </citation>
    <scope>NUCLEOTIDE SEQUENCE [LARGE SCALE GENOMIC DNA]</scope>
    <source>
        <strain evidence="5">USB-603019</strain>
    </source>
</reference>
<evidence type="ECO:0000256" key="3">
    <source>
        <dbReference type="SAM" id="Coils"/>
    </source>
</evidence>
<dbReference type="GO" id="GO:0003841">
    <property type="term" value="F:1-acylglycerol-3-phosphate O-acyltransferase activity"/>
    <property type="evidence" value="ECO:0007669"/>
    <property type="project" value="TreeGrafter"/>
</dbReference>
<dbReference type="GO" id="GO:0006654">
    <property type="term" value="P:phosphatidic acid biosynthetic process"/>
    <property type="evidence" value="ECO:0007669"/>
    <property type="project" value="TreeGrafter"/>
</dbReference>
<keyword evidence="6" id="KW-1185">Reference proteome</keyword>
<dbReference type="SMART" id="SM00563">
    <property type="entry name" value="PlsC"/>
    <property type="match status" value="1"/>
</dbReference>
<gene>
    <name evidence="5" type="primary">plsC_2</name>
    <name evidence="5" type="ORF">LC603019_00795</name>
</gene>
<protein>
    <submittedName>
        <fullName evidence="5">1-acyl-sn-glycerol-3-phosphate acyltransferase</fullName>
    </submittedName>
</protein>
<accession>A0A5E3ZXX1</accession>
<keyword evidence="3" id="KW-0175">Coiled coil</keyword>
<dbReference type="InterPro" id="IPR002123">
    <property type="entry name" value="Plipid/glycerol_acylTrfase"/>
</dbReference>
<keyword evidence="2 5" id="KW-0012">Acyltransferase</keyword>
<dbReference type="SUPFAM" id="SSF69593">
    <property type="entry name" value="Glycerol-3-phosphate (1)-acyltransferase"/>
    <property type="match status" value="1"/>
</dbReference>
<dbReference type="Pfam" id="PF01553">
    <property type="entry name" value="Acyltransferase"/>
    <property type="match status" value="1"/>
</dbReference>
<feature type="coiled-coil region" evidence="3">
    <location>
        <begin position="439"/>
        <end position="481"/>
    </location>
</feature>
<dbReference type="Proteomes" id="UP000324288">
    <property type="component" value="Chromosome"/>
</dbReference>
<feature type="domain" description="Phospholipid/glycerol acyltransferase" evidence="4">
    <location>
        <begin position="52"/>
        <end position="166"/>
    </location>
</feature>
<dbReference type="GO" id="GO:0005886">
    <property type="term" value="C:plasma membrane"/>
    <property type="evidence" value="ECO:0007669"/>
    <property type="project" value="TreeGrafter"/>
</dbReference>
<evidence type="ECO:0000313" key="5">
    <source>
        <dbReference type="EMBL" id="VHO00502.1"/>
    </source>
</evidence>
<sequence>MLVFRSFSHYSGVMAFEPLYSFFFRVGRILSSVLRHNIIVTGQENIPKKGGALLCINHTGYVDFYFSAMPLLRAKRYPRYMAKQEIFENSVAGPLMRRLGHIPVDRIAGRESMDTAVDQLKKGELVAIFPEGTMSNSFEIKDMKTGAVRMAQGAGVKIYPTIVWGSHRVYRRDIKPNLERGIPIMIHFCEPMDVAGGDPEELTKQLRSIMQKNLEEVQQRYIEQFGPFEENLPWLPARLGGSAPTLEEAQAADDKIDEDRERANAMMRHSYKAAKEVHTVILHTSDATVDEAAPEAKLSRLTSMRAAAEKLNRAAEELVEAAKVPDGEVAKRKAGAGSLRNMTETVASAAVELERATVLSSRKASRRLGASSDSVTEFATGFRHRTAKSLHAGAEYLSQKAQSLLAYLSDAEEAARKAGEERQIRHAIAREARVEQAAADEVRKANKKMEAAIKHKEREASRALEDAARATEEAVHALEQTVALEDDADAR</sequence>
<dbReference type="AlphaFoldDB" id="A0A5E3ZXX1"/>
<dbReference type="CDD" id="cd07989">
    <property type="entry name" value="LPLAT_AGPAT-like"/>
    <property type="match status" value="1"/>
</dbReference>
<name>A0A5E3ZXX1_9ACTN</name>
<dbReference type="PANTHER" id="PTHR10434:SF55">
    <property type="entry name" value="POSSIBLE ACYLTRANSFERASE"/>
    <property type="match status" value="1"/>
</dbReference>
<organism evidence="5 6">
    <name type="scientific">Lawsonella clevelandensis</name>
    <dbReference type="NCBI Taxonomy" id="1528099"/>
    <lineage>
        <taxon>Bacteria</taxon>
        <taxon>Bacillati</taxon>
        <taxon>Actinomycetota</taxon>
        <taxon>Actinomycetes</taxon>
        <taxon>Mycobacteriales</taxon>
        <taxon>Lawsonellaceae</taxon>
        <taxon>Lawsonella</taxon>
    </lineage>
</organism>
<dbReference type="PANTHER" id="PTHR10434">
    <property type="entry name" value="1-ACYL-SN-GLYCEROL-3-PHOSPHATE ACYLTRANSFERASE"/>
    <property type="match status" value="1"/>
</dbReference>
<proteinExistence type="predicted"/>
<dbReference type="EMBL" id="LR584267">
    <property type="protein sequence ID" value="VHO00502.1"/>
    <property type="molecule type" value="Genomic_DNA"/>
</dbReference>
<evidence type="ECO:0000256" key="2">
    <source>
        <dbReference type="ARBA" id="ARBA00023315"/>
    </source>
</evidence>
<evidence type="ECO:0000256" key="1">
    <source>
        <dbReference type="ARBA" id="ARBA00022679"/>
    </source>
</evidence>
<evidence type="ECO:0000259" key="4">
    <source>
        <dbReference type="SMART" id="SM00563"/>
    </source>
</evidence>